<keyword evidence="3" id="KW-1185">Reference proteome</keyword>
<evidence type="ECO:0000313" key="2">
    <source>
        <dbReference type="EMBL" id="KAK4186207.1"/>
    </source>
</evidence>
<reference evidence="2" key="2">
    <citation type="submission" date="2023-05" db="EMBL/GenBank/DDBJ databases">
        <authorList>
            <consortium name="Lawrence Berkeley National Laboratory"/>
            <person name="Steindorff A."/>
            <person name="Hensen N."/>
            <person name="Bonometti L."/>
            <person name="Westerberg I."/>
            <person name="Brannstrom I.O."/>
            <person name="Guillou S."/>
            <person name="Cros-Aarteil S."/>
            <person name="Calhoun S."/>
            <person name="Haridas S."/>
            <person name="Kuo A."/>
            <person name="Mondo S."/>
            <person name="Pangilinan J."/>
            <person name="Riley R."/>
            <person name="Labutti K."/>
            <person name="Andreopoulos B."/>
            <person name="Lipzen A."/>
            <person name="Chen C."/>
            <person name="Yanf M."/>
            <person name="Daum C."/>
            <person name="Ng V."/>
            <person name="Clum A."/>
            <person name="Ohm R."/>
            <person name="Martin F."/>
            <person name="Silar P."/>
            <person name="Natvig D."/>
            <person name="Lalanne C."/>
            <person name="Gautier V."/>
            <person name="Ament-Velasquez S.L."/>
            <person name="Kruys A."/>
            <person name="Hutchinson M.I."/>
            <person name="Powell A.J."/>
            <person name="Barry K."/>
            <person name="Miller A.N."/>
            <person name="Grigoriev I.V."/>
            <person name="Debuchy R."/>
            <person name="Gladieux P."/>
            <person name="Thoren M.H."/>
            <person name="Johannesson H."/>
        </authorList>
    </citation>
    <scope>NUCLEOTIDE SEQUENCE</scope>
    <source>
        <strain evidence="2">PSN309</strain>
    </source>
</reference>
<dbReference type="AlphaFoldDB" id="A0AAN6WTX9"/>
<feature type="chain" id="PRO_5042986160" evidence="1">
    <location>
        <begin position="22"/>
        <end position="320"/>
    </location>
</feature>
<reference evidence="2" key="1">
    <citation type="journal article" date="2023" name="Mol. Phylogenet. Evol.">
        <title>Genome-scale phylogeny and comparative genomics of the fungal order Sordariales.</title>
        <authorList>
            <person name="Hensen N."/>
            <person name="Bonometti L."/>
            <person name="Westerberg I."/>
            <person name="Brannstrom I.O."/>
            <person name="Guillou S."/>
            <person name="Cros-Aarteil S."/>
            <person name="Calhoun S."/>
            <person name="Haridas S."/>
            <person name="Kuo A."/>
            <person name="Mondo S."/>
            <person name="Pangilinan J."/>
            <person name="Riley R."/>
            <person name="LaButti K."/>
            <person name="Andreopoulos B."/>
            <person name="Lipzen A."/>
            <person name="Chen C."/>
            <person name="Yan M."/>
            <person name="Daum C."/>
            <person name="Ng V."/>
            <person name="Clum A."/>
            <person name="Steindorff A."/>
            <person name="Ohm R.A."/>
            <person name="Martin F."/>
            <person name="Silar P."/>
            <person name="Natvig D.O."/>
            <person name="Lalanne C."/>
            <person name="Gautier V."/>
            <person name="Ament-Velasquez S.L."/>
            <person name="Kruys A."/>
            <person name="Hutchinson M.I."/>
            <person name="Powell A.J."/>
            <person name="Barry K."/>
            <person name="Miller A.N."/>
            <person name="Grigoriev I.V."/>
            <person name="Debuchy R."/>
            <person name="Gladieux P."/>
            <person name="Hiltunen Thoren M."/>
            <person name="Johannesson H."/>
        </authorList>
    </citation>
    <scope>NUCLEOTIDE SEQUENCE</scope>
    <source>
        <strain evidence="2">PSN309</strain>
    </source>
</reference>
<accession>A0AAN6WTX9</accession>
<evidence type="ECO:0000313" key="3">
    <source>
        <dbReference type="Proteomes" id="UP001302126"/>
    </source>
</evidence>
<proteinExistence type="predicted"/>
<organism evidence="2 3">
    <name type="scientific">Podospora australis</name>
    <dbReference type="NCBI Taxonomy" id="1536484"/>
    <lineage>
        <taxon>Eukaryota</taxon>
        <taxon>Fungi</taxon>
        <taxon>Dikarya</taxon>
        <taxon>Ascomycota</taxon>
        <taxon>Pezizomycotina</taxon>
        <taxon>Sordariomycetes</taxon>
        <taxon>Sordariomycetidae</taxon>
        <taxon>Sordariales</taxon>
        <taxon>Podosporaceae</taxon>
        <taxon>Podospora</taxon>
    </lineage>
</organism>
<keyword evidence="1" id="KW-0732">Signal</keyword>
<name>A0AAN6WTX9_9PEZI</name>
<protein>
    <submittedName>
        <fullName evidence="2">Uncharacterized protein</fullName>
    </submittedName>
</protein>
<dbReference type="Proteomes" id="UP001302126">
    <property type="component" value="Unassembled WGS sequence"/>
</dbReference>
<feature type="signal peptide" evidence="1">
    <location>
        <begin position="1"/>
        <end position="21"/>
    </location>
</feature>
<sequence>MPGTRAILLVAGALLTSVANAARACNTDSYTYRILEARYDGPDQSKPGSNVSTIALSLGTSTTPLYECVAQWPEAWEGWYQGGDKNIIWTDCIWTGAGSGADKTVSVAVDWRKKVVHLSHTFACSNKQGSDGLATGTVSLADLECGQTDDKSEYCIPKPTTSGARPDLHISTKLAPAPVDTSSSCDEISKRYQSWRLEKWHRQFELVPGTYDPKAETDTGPSFSVENLATDAVLSCVTTGRQTGGVFEGQCKTESGSSVGSFTFDPKLHLLSVEQKWDCGNSSAFTALGVGYIQGTCDRGFNSVVFTCTSEPVWIGTQVV</sequence>
<evidence type="ECO:0000256" key="1">
    <source>
        <dbReference type="SAM" id="SignalP"/>
    </source>
</evidence>
<comment type="caution">
    <text evidence="2">The sequence shown here is derived from an EMBL/GenBank/DDBJ whole genome shotgun (WGS) entry which is preliminary data.</text>
</comment>
<dbReference type="EMBL" id="MU864429">
    <property type="protein sequence ID" value="KAK4186207.1"/>
    <property type="molecule type" value="Genomic_DNA"/>
</dbReference>
<gene>
    <name evidence="2" type="ORF">QBC35DRAFT_516406</name>
</gene>